<accession>A0A4S2N389</accession>
<sequence length="181" mass="19904">MAAILKDVYDQAYHYMDRVRSMTSTNTQVLQLHISYLTMCLVGSEIAQMMKETVVNNRFFYVRDGVGDVVCPIAAEAAWRHLRHQGPSFMTVGELIQVVHTLPNNPSTAGFAVEGVVLGTLKPKGIGLGNFSYPRLQAKSFSGIPLTSASDEETFLHLPNAFNFESTFSGVEAKGPLSRMT</sequence>
<reference evidence="1 2" key="1">
    <citation type="submission" date="2019-04" db="EMBL/GenBank/DDBJ databases">
        <title>Comparative genomics and transcriptomics to analyze fruiting body development in filamentous ascomycetes.</title>
        <authorList>
            <consortium name="DOE Joint Genome Institute"/>
            <person name="Lutkenhaus R."/>
            <person name="Traeger S."/>
            <person name="Breuer J."/>
            <person name="Kuo A."/>
            <person name="Lipzen A."/>
            <person name="Pangilinan J."/>
            <person name="Dilworth D."/>
            <person name="Sandor L."/>
            <person name="Poggeler S."/>
            <person name="Barry K."/>
            <person name="Grigoriev I.V."/>
            <person name="Nowrousian M."/>
        </authorList>
    </citation>
    <scope>NUCLEOTIDE SEQUENCE [LARGE SCALE GENOMIC DNA]</scope>
    <source>
        <strain evidence="1 2">CBS 389.68</strain>
    </source>
</reference>
<dbReference type="STRING" id="341454.A0A4S2N389"/>
<evidence type="ECO:0000313" key="2">
    <source>
        <dbReference type="Proteomes" id="UP000298138"/>
    </source>
</evidence>
<protein>
    <submittedName>
        <fullName evidence="1">Uncharacterized protein</fullName>
    </submittedName>
</protein>
<dbReference type="EMBL" id="ML220113">
    <property type="protein sequence ID" value="TGZ83712.1"/>
    <property type="molecule type" value="Genomic_DNA"/>
</dbReference>
<evidence type="ECO:0000313" key="1">
    <source>
        <dbReference type="EMBL" id="TGZ83712.1"/>
    </source>
</evidence>
<dbReference type="Proteomes" id="UP000298138">
    <property type="component" value="Unassembled WGS sequence"/>
</dbReference>
<organism evidence="1 2">
    <name type="scientific">Ascodesmis nigricans</name>
    <dbReference type="NCBI Taxonomy" id="341454"/>
    <lineage>
        <taxon>Eukaryota</taxon>
        <taxon>Fungi</taxon>
        <taxon>Dikarya</taxon>
        <taxon>Ascomycota</taxon>
        <taxon>Pezizomycotina</taxon>
        <taxon>Pezizomycetes</taxon>
        <taxon>Pezizales</taxon>
        <taxon>Ascodesmidaceae</taxon>
        <taxon>Ascodesmis</taxon>
    </lineage>
</organism>
<proteinExistence type="predicted"/>
<dbReference type="InParanoid" id="A0A4S2N389"/>
<name>A0A4S2N389_9PEZI</name>
<keyword evidence="2" id="KW-1185">Reference proteome</keyword>
<dbReference type="AlphaFoldDB" id="A0A4S2N389"/>
<gene>
    <name evidence="1" type="ORF">EX30DRAFT_89634</name>
</gene>